<evidence type="ECO:0000256" key="1">
    <source>
        <dbReference type="SAM" id="MobiDB-lite"/>
    </source>
</evidence>
<sequence length="162" mass="17956">MGLQIPGSFELFGIPVNAEQWKSFHELLVRELRANPLALGGPRKGAPKNVPKGEMTWDDWFWKFADRDDVKRIFCKGATEATWMDKTGKWNLQRVLREHTTATAIAERKRKRKLDGVKAAKRALGTAKDVQVEQASVPDLVKPDGPVHDHDQGSSAGGSAIA</sequence>
<dbReference type="EMBL" id="PYWC01000046">
    <property type="protein sequence ID" value="PWW75403.1"/>
    <property type="molecule type" value="Genomic_DNA"/>
</dbReference>
<name>A0A317SM63_9PEZI</name>
<evidence type="ECO:0000313" key="2">
    <source>
        <dbReference type="EMBL" id="PWW75403.1"/>
    </source>
</evidence>
<keyword evidence="3" id="KW-1185">Reference proteome</keyword>
<gene>
    <name evidence="2" type="ORF">C7212DRAFT_364574</name>
</gene>
<dbReference type="AlphaFoldDB" id="A0A317SM63"/>
<dbReference type="Proteomes" id="UP000246991">
    <property type="component" value="Unassembled WGS sequence"/>
</dbReference>
<accession>A0A317SM63</accession>
<feature type="compositionally biased region" description="Basic and acidic residues" evidence="1">
    <location>
        <begin position="141"/>
        <end position="152"/>
    </location>
</feature>
<protein>
    <submittedName>
        <fullName evidence="2">Uncharacterized protein</fullName>
    </submittedName>
</protein>
<proteinExistence type="predicted"/>
<evidence type="ECO:0000313" key="3">
    <source>
        <dbReference type="Proteomes" id="UP000246991"/>
    </source>
</evidence>
<feature type="region of interest" description="Disordered" evidence="1">
    <location>
        <begin position="127"/>
        <end position="162"/>
    </location>
</feature>
<reference evidence="2 3" key="1">
    <citation type="submission" date="2018-03" db="EMBL/GenBank/DDBJ databases">
        <title>Genomes of Pezizomycetes fungi and the evolution of truffles.</title>
        <authorList>
            <person name="Murat C."/>
            <person name="Payen T."/>
            <person name="Noel B."/>
            <person name="Kuo A."/>
            <person name="Martin F.M."/>
        </authorList>
    </citation>
    <scope>NUCLEOTIDE SEQUENCE [LARGE SCALE GENOMIC DNA]</scope>
    <source>
        <strain evidence="2">091103-1</strain>
    </source>
</reference>
<comment type="caution">
    <text evidence="2">The sequence shown here is derived from an EMBL/GenBank/DDBJ whole genome shotgun (WGS) entry which is preliminary data.</text>
</comment>
<organism evidence="2 3">
    <name type="scientific">Tuber magnatum</name>
    <name type="common">white Piedmont truffle</name>
    <dbReference type="NCBI Taxonomy" id="42249"/>
    <lineage>
        <taxon>Eukaryota</taxon>
        <taxon>Fungi</taxon>
        <taxon>Dikarya</taxon>
        <taxon>Ascomycota</taxon>
        <taxon>Pezizomycotina</taxon>
        <taxon>Pezizomycetes</taxon>
        <taxon>Pezizales</taxon>
        <taxon>Tuberaceae</taxon>
        <taxon>Tuber</taxon>
    </lineage>
</organism>